<evidence type="ECO:0000256" key="1">
    <source>
        <dbReference type="SAM" id="SignalP"/>
    </source>
</evidence>
<feature type="signal peptide" evidence="1">
    <location>
        <begin position="1"/>
        <end position="28"/>
    </location>
</feature>
<gene>
    <name evidence="2" type="ORF">B0I31_102362</name>
</gene>
<dbReference type="AlphaFoldDB" id="A0A2P8IG00"/>
<evidence type="ECO:0000313" key="2">
    <source>
        <dbReference type="EMBL" id="PSL57384.1"/>
    </source>
</evidence>
<dbReference type="PROSITE" id="PS51257">
    <property type="entry name" value="PROKAR_LIPOPROTEIN"/>
    <property type="match status" value="1"/>
</dbReference>
<name>A0A2P8IG00_SACCR</name>
<keyword evidence="3" id="KW-1185">Reference proteome</keyword>
<comment type="caution">
    <text evidence="2">The sequence shown here is derived from an EMBL/GenBank/DDBJ whole genome shotgun (WGS) entry which is preliminary data.</text>
</comment>
<dbReference type="Proteomes" id="UP000241118">
    <property type="component" value="Unassembled WGS sequence"/>
</dbReference>
<feature type="chain" id="PRO_5038480585" evidence="1">
    <location>
        <begin position="29"/>
        <end position="155"/>
    </location>
</feature>
<protein>
    <submittedName>
        <fullName evidence="2">Uncharacterized protein</fullName>
    </submittedName>
</protein>
<proteinExistence type="predicted"/>
<sequence>MSLRHETRRSVRALLVVGALAAVPFTTAACGDDETAAPETTTEAAQDDYFASEEFLGREVTVSAVVTAVLGDKSFVLDGSEYGDESLLVLSAEEAGGMDLQEGDMVQVTGTVEDFAYANYRDQYGLIDDGVYTTYGDEEFLAAHSVEANVPTESK</sequence>
<evidence type="ECO:0000313" key="3">
    <source>
        <dbReference type="Proteomes" id="UP000241118"/>
    </source>
</evidence>
<dbReference type="EMBL" id="PYAX01000002">
    <property type="protein sequence ID" value="PSL57384.1"/>
    <property type="molecule type" value="Genomic_DNA"/>
</dbReference>
<organism evidence="2 3">
    <name type="scientific">Saccharothrix carnea</name>
    <dbReference type="NCBI Taxonomy" id="1280637"/>
    <lineage>
        <taxon>Bacteria</taxon>
        <taxon>Bacillati</taxon>
        <taxon>Actinomycetota</taxon>
        <taxon>Actinomycetes</taxon>
        <taxon>Pseudonocardiales</taxon>
        <taxon>Pseudonocardiaceae</taxon>
        <taxon>Saccharothrix</taxon>
    </lineage>
</organism>
<keyword evidence="1" id="KW-0732">Signal</keyword>
<reference evidence="2 3" key="1">
    <citation type="submission" date="2018-03" db="EMBL/GenBank/DDBJ databases">
        <title>Genomic Encyclopedia of Type Strains, Phase III (KMG-III): the genomes of soil and plant-associated and newly described type strains.</title>
        <authorList>
            <person name="Whitman W."/>
        </authorList>
    </citation>
    <scope>NUCLEOTIDE SEQUENCE [LARGE SCALE GENOMIC DNA]</scope>
    <source>
        <strain evidence="2 3">CGMCC 4.7097</strain>
    </source>
</reference>
<accession>A0A2P8IG00</accession>